<sequence>MVMVGRAADEEKRSEQGLFWEASAVGVGPMASGRRRCLKVGGVFYGEKSVTCRPPVARADREAEKREKQGSAWAKQGSPNKKEKEKRKKKLRWNWRWSSSW</sequence>
<feature type="compositionally biased region" description="Basic residues" evidence="1">
    <location>
        <begin position="84"/>
        <end position="93"/>
    </location>
</feature>
<reference evidence="2" key="2">
    <citation type="submission" date="2020-07" db="EMBL/GenBank/DDBJ databases">
        <authorList>
            <person name="Vera ALvarez R."/>
            <person name="Arias-Moreno D.M."/>
            <person name="Jimenez-Jacinto V."/>
            <person name="Jimenez-Bremont J.F."/>
            <person name="Swaminathan K."/>
            <person name="Moose S.P."/>
            <person name="Guerrero-Gonzalez M.L."/>
            <person name="Marino-Ramirez L."/>
            <person name="Landsman D."/>
            <person name="Rodriguez-Kessler M."/>
            <person name="Delgado-Sanchez P."/>
        </authorList>
    </citation>
    <scope>NUCLEOTIDE SEQUENCE</scope>
    <source>
        <tissue evidence="2">Cladode</tissue>
    </source>
</reference>
<name>A0A7C9DIV4_OPUST</name>
<reference evidence="2" key="1">
    <citation type="journal article" date="2013" name="J. Plant Res.">
        <title>Effect of fungi and light on seed germination of three Opuntia species from semiarid lands of central Mexico.</title>
        <authorList>
            <person name="Delgado-Sanchez P."/>
            <person name="Jimenez-Bremont J.F."/>
            <person name="Guerrero-Gonzalez Mde L."/>
            <person name="Flores J."/>
        </authorList>
    </citation>
    <scope>NUCLEOTIDE SEQUENCE</scope>
    <source>
        <tissue evidence="2">Cladode</tissue>
    </source>
</reference>
<accession>A0A7C9DIV4</accession>
<proteinExistence type="predicted"/>
<evidence type="ECO:0000256" key="1">
    <source>
        <dbReference type="SAM" id="MobiDB-lite"/>
    </source>
</evidence>
<dbReference type="EMBL" id="GISG01121190">
    <property type="protein sequence ID" value="MBA4640805.1"/>
    <property type="molecule type" value="Transcribed_RNA"/>
</dbReference>
<protein>
    <submittedName>
        <fullName evidence="2">Uncharacterized protein</fullName>
    </submittedName>
</protein>
<feature type="compositionally biased region" description="Basic and acidic residues" evidence="1">
    <location>
        <begin position="58"/>
        <end position="69"/>
    </location>
</feature>
<evidence type="ECO:0000313" key="2">
    <source>
        <dbReference type="EMBL" id="MBA4640805.1"/>
    </source>
</evidence>
<organism evidence="2">
    <name type="scientific">Opuntia streptacantha</name>
    <name type="common">Prickly pear cactus</name>
    <name type="synonym">Opuntia cardona</name>
    <dbReference type="NCBI Taxonomy" id="393608"/>
    <lineage>
        <taxon>Eukaryota</taxon>
        <taxon>Viridiplantae</taxon>
        <taxon>Streptophyta</taxon>
        <taxon>Embryophyta</taxon>
        <taxon>Tracheophyta</taxon>
        <taxon>Spermatophyta</taxon>
        <taxon>Magnoliopsida</taxon>
        <taxon>eudicotyledons</taxon>
        <taxon>Gunneridae</taxon>
        <taxon>Pentapetalae</taxon>
        <taxon>Caryophyllales</taxon>
        <taxon>Cactineae</taxon>
        <taxon>Cactaceae</taxon>
        <taxon>Opuntioideae</taxon>
        <taxon>Opuntia</taxon>
    </lineage>
</organism>
<feature type="region of interest" description="Disordered" evidence="1">
    <location>
        <begin position="54"/>
        <end position="101"/>
    </location>
</feature>
<dbReference type="AlphaFoldDB" id="A0A7C9DIV4"/>